<dbReference type="Gene3D" id="3.50.50.60">
    <property type="entry name" value="FAD/NAD(P)-binding domain"/>
    <property type="match status" value="1"/>
</dbReference>
<organism evidence="5 6">
    <name type="scientific">Halomicrobium zhouii</name>
    <dbReference type="NCBI Taxonomy" id="767519"/>
    <lineage>
        <taxon>Archaea</taxon>
        <taxon>Methanobacteriati</taxon>
        <taxon>Methanobacteriota</taxon>
        <taxon>Stenosarchaea group</taxon>
        <taxon>Halobacteria</taxon>
        <taxon>Halobacteriales</taxon>
        <taxon>Haloarculaceae</taxon>
        <taxon>Halomicrobium</taxon>
    </lineage>
</organism>
<evidence type="ECO:0000256" key="1">
    <source>
        <dbReference type="ARBA" id="ARBA00001974"/>
    </source>
</evidence>
<dbReference type="OrthoDB" id="251292at2157"/>
<evidence type="ECO:0000259" key="4">
    <source>
        <dbReference type="Pfam" id="PF01494"/>
    </source>
</evidence>
<reference evidence="5 6" key="1">
    <citation type="submission" date="2016-10" db="EMBL/GenBank/DDBJ databases">
        <authorList>
            <person name="de Groot N.N."/>
        </authorList>
    </citation>
    <scope>NUCLEOTIDE SEQUENCE [LARGE SCALE GENOMIC DNA]</scope>
    <source>
        <strain evidence="5 6">CGMCC 1.10457</strain>
    </source>
</reference>
<dbReference type="InterPro" id="IPR002938">
    <property type="entry name" value="FAD-bd"/>
</dbReference>
<sequence>MTDPVTSETEVLIVGAGPTGLTTAIELRRRGVDCRLIEKEDSSVQTSRALAIQPRTLQAFEDMGVLDEVLEKGVRVTGATAYDDDESLFHLDMDNVRPPSPYPFIWFLPQNHTEQILGQRLDELGGEIEFERELVGFGQWDEMVTATVRHREDGKEQTEEITANWLLGSDGAHSHVRETLGLELEGVTTEQEVLVADAKADWTLPSTEASIWFHEEGVVAVLPMPGEDLWRLFIDVTPIPQAERPDATIDVLQRLLRERTSHQNVTLHDAPWTSNFVANQRMVSRYRSGRVFLAGDSAHIHNPLGGLGMNLGIQDAYNLGWKLVLVCEGVASDALLDTYEEERKPIAQSVLEKTGRSGSVLVTANPAVKAVRNTILPRVLRSSGVQGRILRTMTQLDDTYRGGSLSTVQIDSPLTGLLDWTSIRDLRERIEASWHAPRAGERILDGSCYYPDGAETSLYREMHGKIGFVILLFAGDVAADVDALFHVAAELVDFDAIEIHPYVIVSDGVDEVPDSGEVSVLVDKANRLHSQYDATVPTLYLIRPDDHIGFRGQPPRVAPLTAYLTDRLHAQRDDREVGLR</sequence>
<dbReference type="GO" id="GO:0016709">
    <property type="term" value="F:oxidoreductase activity, acting on paired donors, with incorporation or reduction of molecular oxygen, NAD(P)H as one donor, and incorporation of one atom of oxygen"/>
    <property type="evidence" value="ECO:0007669"/>
    <property type="project" value="UniProtKB-ARBA"/>
</dbReference>
<keyword evidence="3" id="KW-0274">FAD</keyword>
<dbReference type="PANTHER" id="PTHR43004:SF19">
    <property type="entry name" value="BINDING MONOOXYGENASE, PUTATIVE (JCVI)-RELATED"/>
    <property type="match status" value="1"/>
</dbReference>
<dbReference type="InterPro" id="IPR050641">
    <property type="entry name" value="RIFMO-like"/>
</dbReference>
<evidence type="ECO:0000313" key="6">
    <source>
        <dbReference type="Proteomes" id="UP000199062"/>
    </source>
</evidence>
<keyword evidence="2" id="KW-0285">Flavoprotein</keyword>
<dbReference type="PRINTS" id="PR00420">
    <property type="entry name" value="RNGMNOXGNASE"/>
</dbReference>
<dbReference type="EMBL" id="FOZK01000003">
    <property type="protein sequence ID" value="SFS07195.1"/>
    <property type="molecule type" value="Genomic_DNA"/>
</dbReference>
<dbReference type="AlphaFoldDB" id="A0A1I6LUT5"/>
<dbReference type="InterPro" id="IPR036188">
    <property type="entry name" value="FAD/NAD-bd_sf"/>
</dbReference>
<dbReference type="Proteomes" id="UP000199062">
    <property type="component" value="Unassembled WGS sequence"/>
</dbReference>
<dbReference type="PANTHER" id="PTHR43004">
    <property type="entry name" value="TRK SYSTEM POTASSIUM UPTAKE PROTEIN"/>
    <property type="match status" value="1"/>
</dbReference>
<name>A0A1I6LUT5_9EURY</name>
<evidence type="ECO:0000256" key="2">
    <source>
        <dbReference type="ARBA" id="ARBA00022630"/>
    </source>
</evidence>
<dbReference type="GO" id="GO:0071949">
    <property type="term" value="F:FAD binding"/>
    <property type="evidence" value="ECO:0007669"/>
    <property type="project" value="InterPro"/>
</dbReference>
<dbReference type="STRING" id="767519.SAMN05216559_3172"/>
<dbReference type="SUPFAM" id="SSF51905">
    <property type="entry name" value="FAD/NAD(P)-binding domain"/>
    <property type="match status" value="1"/>
</dbReference>
<protein>
    <submittedName>
        <fullName evidence="5">2-polyprenyl-6-methoxyphenol hydroxylase</fullName>
    </submittedName>
</protein>
<proteinExistence type="predicted"/>
<feature type="domain" description="FAD-binding" evidence="4">
    <location>
        <begin position="8"/>
        <end position="353"/>
    </location>
</feature>
<dbReference type="Gene3D" id="3.30.70.2450">
    <property type="match status" value="1"/>
</dbReference>
<evidence type="ECO:0000256" key="3">
    <source>
        <dbReference type="ARBA" id="ARBA00022827"/>
    </source>
</evidence>
<evidence type="ECO:0000313" key="5">
    <source>
        <dbReference type="EMBL" id="SFS07195.1"/>
    </source>
</evidence>
<dbReference type="Gene3D" id="3.40.30.120">
    <property type="match status" value="1"/>
</dbReference>
<keyword evidence="6" id="KW-1185">Reference proteome</keyword>
<accession>A0A1I6LUT5</accession>
<dbReference type="RefSeq" id="WP_143117730.1">
    <property type="nucleotide sequence ID" value="NZ_FOZK01000003.1"/>
</dbReference>
<dbReference type="Pfam" id="PF01494">
    <property type="entry name" value="FAD_binding_3"/>
    <property type="match status" value="1"/>
</dbReference>
<comment type="cofactor">
    <cofactor evidence="1">
        <name>FAD</name>
        <dbReference type="ChEBI" id="CHEBI:57692"/>
    </cofactor>
</comment>
<gene>
    <name evidence="5" type="ORF">SAMN05216559_3172</name>
</gene>